<protein>
    <submittedName>
        <fullName evidence="1">Uncharacterized protein</fullName>
    </submittedName>
</protein>
<evidence type="ECO:0000313" key="2">
    <source>
        <dbReference type="Proteomes" id="UP000024635"/>
    </source>
</evidence>
<gene>
    <name evidence="1" type="primary">Acey_s0332.g2752</name>
    <name evidence="1" type="ORF">Y032_0332g2752</name>
</gene>
<dbReference type="Proteomes" id="UP000024635">
    <property type="component" value="Unassembled WGS sequence"/>
</dbReference>
<organism evidence="1 2">
    <name type="scientific">Ancylostoma ceylanicum</name>
    <dbReference type="NCBI Taxonomy" id="53326"/>
    <lineage>
        <taxon>Eukaryota</taxon>
        <taxon>Metazoa</taxon>
        <taxon>Ecdysozoa</taxon>
        <taxon>Nematoda</taxon>
        <taxon>Chromadorea</taxon>
        <taxon>Rhabditida</taxon>
        <taxon>Rhabditina</taxon>
        <taxon>Rhabditomorpha</taxon>
        <taxon>Strongyloidea</taxon>
        <taxon>Ancylostomatidae</taxon>
        <taxon>Ancylostomatinae</taxon>
        <taxon>Ancylostoma</taxon>
    </lineage>
</organism>
<accession>A0A016RZW4</accession>
<comment type="caution">
    <text evidence="1">The sequence shown here is derived from an EMBL/GenBank/DDBJ whole genome shotgun (WGS) entry which is preliminary data.</text>
</comment>
<proteinExistence type="predicted"/>
<reference evidence="2" key="1">
    <citation type="journal article" date="2015" name="Nat. Genet.">
        <title>The genome and transcriptome of the zoonotic hookworm Ancylostoma ceylanicum identify infection-specific gene families.</title>
        <authorList>
            <person name="Schwarz E.M."/>
            <person name="Hu Y."/>
            <person name="Antoshechkin I."/>
            <person name="Miller M.M."/>
            <person name="Sternberg P.W."/>
            <person name="Aroian R.V."/>
        </authorList>
    </citation>
    <scope>NUCLEOTIDE SEQUENCE</scope>
    <source>
        <strain evidence="2">HY135</strain>
    </source>
</reference>
<sequence length="78" mass="8913">MFISFLVGDSIIIGLDSNGAAGKAADSQYQSHDRHDWSQTCLHSVYHSKRNLHHNNFRFSGHRRLYDLRNGQSAQVIE</sequence>
<name>A0A016RZW4_9BILA</name>
<keyword evidence="2" id="KW-1185">Reference proteome</keyword>
<evidence type="ECO:0000313" key="1">
    <source>
        <dbReference type="EMBL" id="EYB83607.1"/>
    </source>
</evidence>
<dbReference type="EMBL" id="JARK01001668">
    <property type="protein sequence ID" value="EYB83607.1"/>
    <property type="molecule type" value="Genomic_DNA"/>
</dbReference>
<dbReference type="AlphaFoldDB" id="A0A016RZW4"/>